<proteinExistence type="predicted"/>
<evidence type="ECO:0000313" key="2">
    <source>
        <dbReference type="EMBL" id="MDR6239012.1"/>
    </source>
</evidence>
<feature type="compositionally biased region" description="Basic residues" evidence="1">
    <location>
        <begin position="186"/>
        <end position="208"/>
    </location>
</feature>
<evidence type="ECO:0000256" key="1">
    <source>
        <dbReference type="SAM" id="MobiDB-lite"/>
    </source>
</evidence>
<comment type="caution">
    <text evidence="2">The sequence shown here is derived from an EMBL/GenBank/DDBJ whole genome shotgun (WGS) entry which is preliminary data.</text>
</comment>
<feature type="compositionally biased region" description="Acidic residues" evidence="1">
    <location>
        <begin position="160"/>
        <end position="169"/>
    </location>
</feature>
<sequence>MRCISRIYIVPILFALISCQKTVTCPAYQSAFILDEGERLNFFSTMTPEGEPKVVEVKKDKKTGIAKNTITTKVKNKLFDKFNTIPMYPDTTKKDATDSIPSAEVMAAIDSMFSDELLYEKELAENSKGEVLDSTTTKYHYNWDQYIYMLHFAEYLPDPEPEKEEEAEPLDVTFETSATDIEGISSKKKKKKKKDKKKKEKKRKKSKKRKDDAQSQQNSIPISDEPSDDNIPSDF</sequence>
<dbReference type="AlphaFoldDB" id="A0AAE3XLD4"/>
<reference evidence="2" key="1">
    <citation type="submission" date="2023-07" db="EMBL/GenBank/DDBJ databases">
        <title>Genomic Encyclopedia of Type Strains, Phase IV (KMG-IV): sequencing the most valuable type-strain genomes for metagenomic binning, comparative biology and taxonomic classification.</title>
        <authorList>
            <person name="Goeker M."/>
        </authorList>
    </citation>
    <scope>NUCLEOTIDE SEQUENCE</scope>
    <source>
        <strain evidence="2">DSM 26174</strain>
    </source>
</reference>
<dbReference type="EMBL" id="JAVDQD010000002">
    <property type="protein sequence ID" value="MDR6239012.1"/>
    <property type="molecule type" value="Genomic_DNA"/>
</dbReference>
<dbReference type="Proteomes" id="UP001185092">
    <property type="component" value="Unassembled WGS sequence"/>
</dbReference>
<dbReference type="PROSITE" id="PS51257">
    <property type="entry name" value="PROKAR_LIPOPROTEIN"/>
    <property type="match status" value="1"/>
</dbReference>
<protein>
    <recommendedName>
        <fullName evidence="4">Lipoprotein</fullName>
    </recommendedName>
</protein>
<accession>A0AAE3XLD4</accession>
<organism evidence="2 3">
    <name type="scientific">Aureibacter tunicatorum</name>
    <dbReference type="NCBI Taxonomy" id="866807"/>
    <lineage>
        <taxon>Bacteria</taxon>
        <taxon>Pseudomonadati</taxon>
        <taxon>Bacteroidota</taxon>
        <taxon>Cytophagia</taxon>
        <taxon>Cytophagales</taxon>
        <taxon>Persicobacteraceae</taxon>
        <taxon>Aureibacter</taxon>
    </lineage>
</organism>
<gene>
    <name evidence="2" type="ORF">HNQ88_002049</name>
</gene>
<name>A0AAE3XLD4_9BACT</name>
<feature type="region of interest" description="Disordered" evidence="1">
    <location>
        <begin position="160"/>
        <end position="235"/>
    </location>
</feature>
<dbReference type="RefSeq" id="WP_309938521.1">
    <property type="nucleotide sequence ID" value="NZ_AP025305.1"/>
</dbReference>
<evidence type="ECO:0008006" key="4">
    <source>
        <dbReference type="Google" id="ProtNLM"/>
    </source>
</evidence>
<keyword evidence="3" id="KW-1185">Reference proteome</keyword>
<evidence type="ECO:0000313" key="3">
    <source>
        <dbReference type="Proteomes" id="UP001185092"/>
    </source>
</evidence>